<evidence type="ECO:0000259" key="4">
    <source>
        <dbReference type="PROSITE" id="PS50102"/>
    </source>
</evidence>
<keyword evidence="6" id="KW-1185">Reference proteome</keyword>
<dbReference type="AlphaFoldDB" id="W2SNI1"/>
<organism evidence="5 6">
    <name type="scientific">Necator americanus</name>
    <name type="common">Human hookworm</name>
    <dbReference type="NCBI Taxonomy" id="51031"/>
    <lineage>
        <taxon>Eukaryota</taxon>
        <taxon>Metazoa</taxon>
        <taxon>Ecdysozoa</taxon>
        <taxon>Nematoda</taxon>
        <taxon>Chromadorea</taxon>
        <taxon>Rhabditida</taxon>
        <taxon>Rhabditina</taxon>
        <taxon>Rhabditomorpha</taxon>
        <taxon>Strongyloidea</taxon>
        <taxon>Ancylostomatidae</taxon>
        <taxon>Bunostominae</taxon>
        <taxon>Necator</taxon>
    </lineage>
</organism>
<dbReference type="EMBL" id="KI668838">
    <property type="protein sequence ID" value="ETN71215.1"/>
    <property type="molecule type" value="Genomic_DNA"/>
</dbReference>
<dbReference type="STRING" id="51031.W2SNI1"/>
<feature type="compositionally biased region" description="Basic residues" evidence="3">
    <location>
        <begin position="182"/>
        <end position="191"/>
    </location>
</feature>
<evidence type="ECO:0000313" key="6">
    <source>
        <dbReference type="Proteomes" id="UP000053676"/>
    </source>
</evidence>
<name>W2SNI1_NECAM</name>
<dbReference type="InterPro" id="IPR012677">
    <property type="entry name" value="Nucleotide-bd_a/b_plait_sf"/>
</dbReference>
<feature type="region of interest" description="Disordered" evidence="3">
    <location>
        <begin position="144"/>
        <end position="242"/>
    </location>
</feature>
<dbReference type="PANTHER" id="PTHR23236:SF11">
    <property type="entry name" value="EUKARYOTIC TRANSLATION INITIATION FACTOR 4H"/>
    <property type="match status" value="1"/>
</dbReference>
<protein>
    <recommendedName>
        <fullName evidence="4">RRM domain-containing protein</fullName>
    </recommendedName>
</protein>
<dbReference type="SUPFAM" id="SSF54928">
    <property type="entry name" value="RNA-binding domain, RBD"/>
    <property type="match status" value="1"/>
</dbReference>
<dbReference type="Pfam" id="PF00076">
    <property type="entry name" value="RRM_1"/>
    <property type="match status" value="1"/>
</dbReference>
<dbReference type="Gene3D" id="3.30.70.330">
    <property type="match status" value="1"/>
</dbReference>
<sequence>MQRWWIPHILDTDPLDPRPPLRTLETETNAPRLRAFHGVRLQFEEVLFGSATNMDFPDDGPFKAFIGNLPFDGVQGDIEAILKYVGFTDDQIHSFQVRMVRDRETDKFKGFAYVEFNTADELRKVLDINGVDYGGRPLKIDIASQRANDRGGRGGRGGRSGGWTAVDHRVGHGQSSGFRGGHTGRQRRRPSDRHLEEDEFVEHPDRPRLILKPRTTDPAELEAKRQREAEEEAARRAKLFMA</sequence>
<dbReference type="OrthoDB" id="48651at2759"/>
<dbReference type="PROSITE" id="PS50102">
    <property type="entry name" value="RRM"/>
    <property type="match status" value="1"/>
</dbReference>
<dbReference type="GO" id="GO:0003723">
    <property type="term" value="F:RNA binding"/>
    <property type="evidence" value="ECO:0007669"/>
    <property type="project" value="UniProtKB-UniRule"/>
</dbReference>
<evidence type="ECO:0000256" key="1">
    <source>
        <dbReference type="ARBA" id="ARBA00022884"/>
    </source>
</evidence>
<dbReference type="CTD" id="25340948"/>
<feature type="compositionally biased region" description="Basic and acidic residues" evidence="3">
    <location>
        <begin position="192"/>
        <end position="235"/>
    </location>
</feature>
<evidence type="ECO:0000256" key="2">
    <source>
        <dbReference type="PROSITE-ProRule" id="PRU00176"/>
    </source>
</evidence>
<evidence type="ECO:0000313" key="5">
    <source>
        <dbReference type="EMBL" id="ETN71215.1"/>
    </source>
</evidence>
<accession>W2SNI1</accession>
<keyword evidence="1 2" id="KW-0694">RNA-binding</keyword>
<dbReference type="PANTHER" id="PTHR23236">
    <property type="entry name" value="EUKARYOTIC TRANSLATION INITIATION FACTOR 4B/4H"/>
    <property type="match status" value="1"/>
</dbReference>
<dbReference type="Proteomes" id="UP000053676">
    <property type="component" value="Unassembled WGS sequence"/>
</dbReference>
<dbReference type="GeneID" id="25340948"/>
<dbReference type="KEGG" id="nai:NECAME_00904"/>
<evidence type="ECO:0000256" key="3">
    <source>
        <dbReference type="SAM" id="MobiDB-lite"/>
    </source>
</evidence>
<dbReference type="SMART" id="SM00360">
    <property type="entry name" value="RRM"/>
    <property type="match status" value="1"/>
</dbReference>
<dbReference type="InterPro" id="IPR000504">
    <property type="entry name" value="RRM_dom"/>
</dbReference>
<dbReference type="OMA" id="YIEFRTR"/>
<dbReference type="InterPro" id="IPR035979">
    <property type="entry name" value="RBD_domain_sf"/>
</dbReference>
<reference evidence="6" key="1">
    <citation type="journal article" date="2014" name="Nat. Genet.">
        <title>Genome of the human hookworm Necator americanus.</title>
        <authorList>
            <person name="Tang Y.T."/>
            <person name="Gao X."/>
            <person name="Rosa B.A."/>
            <person name="Abubucker S."/>
            <person name="Hallsworth-Pepin K."/>
            <person name="Martin J."/>
            <person name="Tyagi R."/>
            <person name="Heizer E."/>
            <person name="Zhang X."/>
            <person name="Bhonagiri-Palsikar V."/>
            <person name="Minx P."/>
            <person name="Warren W.C."/>
            <person name="Wang Q."/>
            <person name="Zhan B."/>
            <person name="Hotez P.J."/>
            <person name="Sternberg P.W."/>
            <person name="Dougall A."/>
            <person name="Gaze S.T."/>
            <person name="Mulvenna J."/>
            <person name="Sotillo J."/>
            <person name="Ranganathan S."/>
            <person name="Rabelo E.M."/>
            <person name="Wilson R.K."/>
            <person name="Felgner P.L."/>
            <person name="Bethony J."/>
            <person name="Hawdon J.M."/>
            <person name="Gasser R.B."/>
            <person name="Loukas A."/>
            <person name="Mitreva M."/>
        </authorList>
    </citation>
    <scope>NUCLEOTIDE SEQUENCE [LARGE SCALE GENOMIC DNA]</scope>
</reference>
<gene>
    <name evidence="5" type="ORF">NECAME_00904</name>
</gene>
<proteinExistence type="predicted"/>
<feature type="domain" description="RRM" evidence="4">
    <location>
        <begin position="62"/>
        <end position="145"/>
    </location>
</feature>